<dbReference type="RefSeq" id="WP_015810467.1">
    <property type="nucleotide sequence ID" value="NC_013037.1"/>
</dbReference>
<dbReference type="OrthoDB" id="9809549at2"/>
<dbReference type="PANTHER" id="PTHR43265">
    <property type="entry name" value="ESTERASE ESTD"/>
    <property type="match status" value="1"/>
</dbReference>
<dbReference type="InterPro" id="IPR053145">
    <property type="entry name" value="AB_hydrolase_Est10"/>
</dbReference>
<evidence type="ECO:0000313" key="4">
    <source>
        <dbReference type="Proteomes" id="UP000002011"/>
    </source>
</evidence>
<reference evidence="3 4" key="1">
    <citation type="journal article" date="2009" name="Stand. Genomic Sci.">
        <title>Complete genome sequence of Dyadobacter fermentans type strain (NS114).</title>
        <authorList>
            <person name="Lang E."/>
            <person name="Lapidus A."/>
            <person name="Chertkov O."/>
            <person name="Brettin T."/>
            <person name="Detter J.C."/>
            <person name="Han C."/>
            <person name="Copeland A."/>
            <person name="Glavina Del Rio T."/>
            <person name="Nolan M."/>
            <person name="Chen F."/>
            <person name="Lucas S."/>
            <person name="Tice H."/>
            <person name="Cheng J.F."/>
            <person name="Land M."/>
            <person name="Hauser L."/>
            <person name="Chang Y.J."/>
            <person name="Jeffries C.D."/>
            <person name="Kopitz M."/>
            <person name="Bruce D."/>
            <person name="Goodwin L."/>
            <person name="Pitluck S."/>
            <person name="Ovchinnikova G."/>
            <person name="Pati A."/>
            <person name="Ivanova N."/>
            <person name="Mavrommatis K."/>
            <person name="Chen A."/>
            <person name="Palaniappan K."/>
            <person name="Chain P."/>
            <person name="Bristow J."/>
            <person name="Eisen J.A."/>
            <person name="Markowitz V."/>
            <person name="Hugenholtz P."/>
            <person name="Goker M."/>
            <person name="Rohde M."/>
            <person name="Kyrpides N.C."/>
            <person name="Klenk H.P."/>
        </authorList>
    </citation>
    <scope>NUCLEOTIDE SEQUENCE [LARGE SCALE GENOMIC DNA]</scope>
    <source>
        <strain evidence="4">ATCC 700827 / DSM 18053 / CIP 107007 / KCTC 52180 / NS114</strain>
    </source>
</reference>
<dbReference type="PROSITE" id="PS51257">
    <property type="entry name" value="PROKAR_LIPOPROTEIN"/>
    <property type="match status" value="1"/>
</dbReference>
<feature type="signal peptide" evidence="1">
    <location>
        <begin position="1"/>
        <end position="21"/>
    </location>
</feature>
<dbReference type="Proteomes" id="UP000002011">
    <property type="component" value="Chromosome"/>
</dbReference>
<dbReference type="SUPFAM" id="SSF53474">
    <property type="entry name" value="alpha/beta-Hydrolases"/>
    <property type="match status" value="1"/>
</dbReference>
<keyword evidence="1" id="KW-0732">Signal</keyword>
<dbReference type="InterPro" id="IPR022742">
    <property type="entry name" value="Hydrolase_4"/>
</dbReference>
<dbReference type="eggNOG" id="COG1073">
    <property type="taxonomic scope" value="Bacteria"/>
</dbReference>
<dbReference type="Pfam" id="PF12146">
    <property type="entry name" value="Hydrolase_4"/>
    <property type="match status" value="1"/>
</dbReference>
<dbReference type="InterPro" id="IPR029058">
    <property type="entry name" value="AB_hydrolase_fold"/>
</dbReference>
<dbReference type="KEGG" id="dfe:Dfer_0963"/>
<name>C6W3A9_DYAFD</name>
<protein>
    <submittedName>
        <fullName evidence="3">Alpha/beta hydrolase fold protein</fullName>
    </submittedName>
</protein>
<evidence type="ECO:0000256" key="1">
    <source>
        <dbReference type="SAM" id="SignalP"/>
    </source>
</evidence>
<dbReference type="AlphaFoldDB" id="C6W3A9"/>
<sequence length="374" mass="40692">MKNAKLLSVFTVLTAIFLSSCNPQENTSQNKHPQEPQKPYPYYSEDVEFTNSKTGDVLAGTLTLPEKTGAYPAVVLITGSGPHNRDEEVSGGHKPFLVLADHLTKKGIAVLRFDDRGVGKSTGDFAKATSMDFADDVESAVGYLKSRKKIEVSKIGLIGHSEGGTIATIVAGRSQDIDFITLLAAPGIRGDSLMSIQIGLVGNSIGLSQSEISQAREMSSAAYKVVQSTGNPKERNAKLTVLAENAFQNFPKKLMPANITKAQFVSEQVAAVTTPWWIFFLKYDPVSSLTKVTCPVLALNGGRDVQVTPKENLTAIANSLRNLNGKVTTREMPGLNHFFQECDECTMQEYAKLEQTFSPKALDEISTWVLEITR</sequence>
<evidence type="ECO:0000259" key="2">
    <source>
        <dbReference type="Pfam" id="PF12146"/>
    </source>
</evidence>
<keyword evidence="3" id="KW-0378">Hydrolase</keyword>
<dbReference type="Gene3D" id="3.40.50.1820">
    <property type="entry name" value="alpha/beta hydrolase"/>
    <property type="match status" value="1"/>
</dbReference>
<keyword evidence="4" id="KW-1185">Reference proteome</keyword>
<evidence type="ECO:0000313" key="3">
    <source>
        <dbReference type="EMBL" id="ACT92213.1"/>
    </source>
</evidence>
<organism evidence="3 4">
    <name type="scientific">Dyadobacter fermentans (strain ATCC 700827 / DSM 18053 / CIP 107007 / KCTC 52180 / NS114)</name>
    <dbReference type="NCBI Taxonomy" id="471854"/>
    <lineage>
        <taxon>Bacteria</taxon>
        <taxon>Pseudomonadati</taxon>
        <taxon>Bacteroidota</taxon>
        <taxon>Cytophagia</taxon>
        <taxon>Cytophagales</taxon>
        <taxon>Spirosomataceae</taxon>
        <taxon>Dyadobacter</taxon>
    </lineage>
</organism>
<feature type="domain" description="Serine aminopeptidase S33" evidence="2">
    <location>
        <begin position="99"/>
        <end position="287"/>
    </location>
</feature>
<dbReference type="GO" id="GO:0052689">
    <property type="term" value="F:carboxylic ester hydrolase activity"/>
    <property type="evidence" value="ECO:0007669"/>
    <property type="project" value="TreeGrafter"/>
</dbReference>
<dbReference type="EMBL" id="CP001619">
    <property type="protein sequence ID" value="ACT92213.1"/>
    <property type="molecule type" value="Genomic_DNA"/>
</dbReference>
<dbReference type="HOGENOM" id="CLU_033707_2_0_10"/>
<dbReference type="PANTHER" id="PTHR43265:SF1">
    <property type="entry name" value="ESTERASE ESTD"/>
    <property type="match status" value="1"/>
</dbReference>
<proteinExistence type="predicted"/>
<feature type="chain" id="PRO_5002971015" evidence="1">
    <location>
        <begin position="22"/>
        <end position="374"/>
    </location>
</feature>
<accession>C6W3A9</accession>
<gene>
    <name evidence="3" type="ordered locus">Dfer_0963</name>
</gene>